<sequence>MAEAQRRIDQGDYNQALACCGPLCERIDVTSPEGGELRLLMATAHQGLGQTQQAVVHCRALGQAADPLLRSQARELLMVLEAPALQRPERWRQSLPAIEADPLEWGAGAGRRREDQAQPQQGPPVGTPRIPSAFVLLVALVLLAMLGWMAR</sequence>
<organism evidence="2 3">
    <name type="scientific">Aphanocapsa feldmannii 277cV</name>
    <dbReference type="NCBI Taxonomy" id="2507553"/>
    <lineage>
        <taxon>Bacteria</taxon>
        <taxon>Bacillati</taxon>
        <taxon>Cyanobacteriota</taxon>
        <taxon>Cyanophyceae</taxon>
        <taxon>Oscillatoriophycideae</taxon>
        <taxon>Chroococcales</taxon>
        <taxon>Microcystaceae</taxon>
        <taxon>Aphanocapsa</taxon>
    </lineage>
</organism>
<dbReference type="EMBL" id="SRMO01000065">
    <property type="protein sequence ID" value="TGG92200.1"/>
    <property type="molecule type" value="Genomic_DNA"/>
</dbReference>
<reference evidence="2 3" key="1">
    <citation type="journal article" date="2019" name="mSystems">
        <title>Life at home and on the roam: Genomic adaptions reflect the dual lifestyle of an intracellular, facultative symbiont.</title>
        <authorList>
            <person name="Burgsdorf I."/>
        </authorList>
    </citation>
    <scope>NUCLEOTIDE SEQUENCE [LARGE SCALE GENOMIC DNA]</scope>
    <source>
        <strain evidence="2">277cV</strain>
    </source>
</reference>
<keyword evidence="1" id="KW-1133">Transmembrane helix</keyword>
<evidence type="ECO:0008006" key="4">
    <source>
        <dbReference type="Google" id="ProtNLM"/>
    </source>
</evidence>
<evidence type="ECO:0000313" key="2">
    <source>
        <dbReference type="EMBL" id="TGG92200.1"/>
    </source>
</evidence>
<name>A0A524RN37_9CHRO</name>
<feature type="transmembrane region" description="Helical" evidence="1">
    <location>
        <begin position="130"/>
        <end position="150"/>
    </location>
</feature>
<keyword evidence="1" id="KW-0812">Transmembrane</keyword>
<gene>
    <name evidence="2" type="ORF">ERJ67_05905</name>
</gene>
<accession>A0A524RN37</accession>
<evidence type="ECO:0000256" key="1">
    <source>
        <dbReference type="SAM" id="Phobius"/>
    </source>
</evidence>
<comment type="caution">
    <text evidence="2">The sequence shown here is derived from an EMBL/GenBank/DDBJ whole genome shotgun (WGS) entry which is preliminary data.</text>
</comment>
<dbReference type="AlphaFoldDB" id="A0A524RN37"/>
<protein>
    <recommendedName>
        <fullName evidence="4">Tetratricopeptide repeat protein</fullName>
    </recommendedName>
</protein>
<dbReference type="Proteomes" id="UP000317990">
    <property type="component" value="Unassembled WGS sequence"/>
</dbReference>
<keyword evidence="1" id="KW-0472">Membrane</keyword>
<evidence type="ECO:0000313" key="3">
    <source>
        <dbReference type="Proteomes" id="UP000317990"/>
    </source>
</evidence>
<proteinExistence type="predicted"/>